<dbReference type="eggNOG" id="ENOG5031Z76">
    <property type="taxonomic scope" value="Bacteria"/>
</dbReference>
<dbReference type="AlphaFoldDB" id="G1W9S7"/>
<dbReference type="Pfam" id="PF19775">
    <property type="entry name" value="DUF6261"/>
    <property type="match status" value="1"/>
</dbReference>
<dbReference type="HOGENOM" id="CLU_063447_1_0_10"/>
<dbReference type="OrthoDB" id="1452914at2"/>
<feature type="compositionally biased region" description="Basic and acidic residues" evidence="1">
    <location>
        <begin position="239"/>
        <end position="263"/>
    </location>
</feature>
<accession>G1W9S7</accession>
<protein>
    <submittedName>
        <fullName evidence="2">Uncharacterized protein</fullName>
    </submittedName>
</protein>
<dbReference type="PATRIC" id="fig|702438.4.peg.596"/>
<evidence type="ECO:0000256" key="1">
    <source>
        <dbReference type="SAM" id="MobiDB-lite"/>
    </source>
</evidence>
<dbReference type="EMBL" id="ADGI01000018">
    <property type="protein sequence ID" value="EGV34245.1"/>
    <property type="molecule type" value="Genomic_DNA"/>
</dbReference>
<name>G1W9S7_9BACT</name>
<organism evidence="2 3">
    <name type="scientific">Segatella oulorum F0390</name>
    <dbReference type="NCBI Taxonomy" id="702438"/>
    <lineage>
        <taxon>Bacteria</taxon>
        <taxon>Pseudomonadati</taxon>
        <taxon>Bacteroidota</taxon>
        <taxon>Bacteroidia</taxon>
        <taxon>Bacteroidales</taxon>
        <taxon>Prevotellaceae</taxon>
        <taxon>Segatella</taxon>
    </lineage>
</organism>
<evidence type="ECO:0000313" key="3">
    <source>
        <dbReference type="Proteomes" id="UP000005141"/>
    </source>
</evidence>
<evidence type="ECO:0000313" key="2">
    <source>
        <dbReference type="EMBL" id="EGV34245.1"/>
    </source>
</evidence>
<dbReference type="InterPro" id="IPR046228">
    <property type="entry name" value="DUF6261"/>
</dbReference>
<feature type="region of interest" description="Disordered" evidence="1">
    <location>
        <begin position="228"/>
        <end position="300"/>
    </location>
</feature>
<proteinExistence type="predicted"/>
<dbReference type="GeneID" id="95425311"/>
<feature type="compositionally biased region" description="Basic and acidic residues" evidence="1">
    <location>
        <begin position="273"/>
        <end position="287"/>
    </location>
</feature>
<dbReference type="Proteomes" id="UP000005141">
    <property type="component" value="Unassembled WGS sequence"/>
</dbReference>
<reference evidence="2 3" key="1">
    <citation type="submission" date="2011-07" db="EMBL/GenBank/DDBJ databases">
        <title>The Genome Sequence of Prevotella oulorum F0390.</title>
        <authorList>
            <consortium name="The Broad Institute Genome Sequencing Platform"/>
            <consortium name="The Broad Institute Genome Sequencing Center for Infectious Disease"/>
            <person name="Earl A."/>
            <person name="Ward D."/>
            <person name="Feldgarden M."/>
            <person name="Gevers D."/>
            <person name="Izard J."/>
            <person name="Ganesan A."/>
            <person name="Baranova O.V."/>
            <person name="Blanton J.M."/>
            <person name="Tanner A.C."/>
            <person name="Dewhirst F.E."/>
            <person name="Young S.K."/>
            <person name="Zeng Q."/>
            <person name="Gargeya S."/>
            <person name="Fitzgerald M."/>
            <person name="Haas B."/>
            <person name="Abouelleil A."/>
            <person name="Alvarado L."/>
            <person name="Arachchi H.M."/>
            <person name="Berlin A."/>
            <person name="Brown A."/>
            <person name="Chapman S.B."/>
            <person name="Chen Z."/>
            <person name="Dunbar C."/>
            <person name="Freedman E."/>
            <person name="Gearin G."/>
            <person name="Gellesch M."/>
            <person name="Goldberg J."/>
            <person name="Griggs A."/>
            <person name="Gujja S."/>
            <person name="Heiman D."/>
            <person name="Howarth C."/>
            <person name="Larson L."/>
            <person name="Lui A."/>
            <person name="MacDonald P.J.P."/>
            <person name="Mehta T."/>
            <person name="Montmayeur A."/>
            <person name="Murphy C."/>
            <person name="Neiman D."/>
            <person name="Pearson M."/>
            <person name="Priest M."/>
            <person name="Roberts A."/>
            <person name="Saif S."/>
            <person name="Shea T."/>
            <person name="Shenoy N."/>
            <person name="Sisk P."/>
            <person name="Stolte C."/>
            <person name="Sykes S."/>
            <person name="Wortman J."/>
            <person name="Nusbaum C."/>
            <person name="Birren B."/>
        </authorList>
    </citation>
    <scope>NUCLEOTIDE SEQUENCE [LARGE SCALE GENOMIC DNA]</scope>
    <source>
        <strain evidence="2 3">F0390</strain>
    </source>
</reference>
<keyword evidence="3" id="KW-1185">Reference proteome</keyword>
<gene>
    <name evidence="2" type="ORF">HMPREF9431_00578</name>
</gene>
<dbReference type="RefSeq" id="WP_004379570.1">
    <property type="nucleotide sequence ID" value="NZ_JH114215.1"/>
</dbReference>
<sequence length="300" mass="32003">MIDIQKVDLVGMNNGAHYEFMKVVNDRFAAEATLSTNASAKKAMEALAAALKEEDRCLVISRRNLITDDIRAADKARDDIFRGLRKAINGFTDAPVADVAKAGKVLKQCVADYAINPAMQLDRETGLLHNFIADLETKHAAEVAKLGLTLYVAPLKEANAKVEQFIVDRTTAQSVIAAGELRAARLATDAAYRHLVKFVNALAMVSGTTDYDALAKFLNEHIDRYKHEVLPKKKKGGKKPSDGDKPGDGKKPGDGGKTPDGKKPGGGNPGDGGDGKDKPGDGKDKPVGKGQGDATVTPKE</sequence>
<comment type="caution">
    <text evidence="2">The sequence shown here is derived from an EMBL/GenBank/DDBJ whole genome shotgun (WGS) entry which is preliminary data.</text>
</comment>